<dbReference type="GO" id="GO:0005829">
    <property type="term" value="C:cytosol"/>
    <property type="evidence" value="ECO:0007669"/>
    <property type="project" value="TreeGrafter"/>
</dbReference>
<evidence type="ECO:0000256" key="1">
    <source>
        <dbReference type="ARBA" id="ARBA00009085"/>
    </source>
</evidence>
<evidence type="ECO:0000259" key="5">
    <source>
        <dbReference type="PROSITE" id="PS50235"/>
    </source>
</evidence>
<dbReference type="Pfam" id="PF00443">
    <property type="entry name" value="UCH"/>
    <property type="match status" value="1"/>
</dbReference>
<proteinExistence type="inferred from homology"/>
<dbReference type="InterPro" id="IPR018200">
    <property type="entry name" value="USP_CS"/>
</dbReference>
<keyword evidence="2" id="KW-0645">Protease</keyword>
<dbReference type="Pfam" id="PF22486">
    <property type="entry name" value="MATH_2"/>
    <property type="match status" value="1"/>
</dbReference>
<dbReference type="PANTHER" id="PTHR24006">
    <property type="entry name" value="UBIQUITIN CARBOXYL-TERMINAL HYDROLASE"/>
    <property type="match status" value="1"/>
</dbReference>
<dbReference type="GO" id="GO:0005634">
    <property type="term" value="C:nucleus"/>
    <property type="evidence" value="ECO:0007669"/>
    <property type="project" value="TreeGrafter"/>
</dbReference>
<protein>
    <recommendedName>
        <fullName evidence="2">Ubiquitin carboxyl-terminal hydrolase</fullName>
        <ecNumber evidence="2">3.4.19.12</ecNumber>
    </recommendedName>
</protein>
<dbReference type="GO" id="GO:0016579">
    <property type="term" value="P:protein deubiquitination"/>
    <property type="evidence" value="ECO:0007669"/>
    <property type="project" value="InterPro"/>
</dbReference>
<dbReference type="GO" id="GO:0004843">
    <property type="term" value="F:cysteine-type deubiquitinase activity"/>
    <property type="evidence" value="ECO:0007669"/>
    <property type="project" value="UniProtKB-UniRule"/>
</dbReference>
<reference evidence="6" key="1">
    <citation type="submission" date="2018-02" db="EMBL/GenBank/DDBJ databases">
        <authorList>
            <person name="Cohen D.B."/>
            <person name="Kent A.D."/>
        </authorList>
    </citation>
    <scope>NUCLEOTIDE SEQUENCE</scope>
</reference>
<dbReference type="InterPro" id="IPR001394">
    <property type="entry name" value="Peptidase_C19_UCH"/>
</dbReference>
<dbReference type="InterPro" id="IPR002083">
    <property type="entry name" value="MATH/TRAF_dom"/>
</dbReference>
<evidence type="ECO:0000256" key="2">
    <source>
        <dbReference type="RuleBase" id="RU366025"/>
    </source>
</evidence>
<accession>A0A2N9HDB0</accession>
<feature type="coiled-coil region" evidence="3">
    <location>
        <begin position="629"/>
        <end position="660"/>
    </location>
</feature>
<dbReference type="CDD" id="cd02659">
    <property type="entry name" value="peptidase_C19C"/>
    <property type="match status" value="1"/>
</dbReference>
<dbReference type="Gene3D" id="2.60.210.10">
    <property type="entry name" value="Apoptosis, Tumor Necrosis Factor Receptor Associated Protein 2, Chain A"/>
    <property type="match status" value="1"/>
</dbReference>
<dbReference type="PROSITE" id="PS00973">
    <property type="entry name" value="USP_2"/>
    <property type="match status" value="1"/>
</dbReference>
<dbReference type="InterPro" id="IPR050164">
    <property type="entry name" value="Peptidase_C19"/>
</dbReference>
<dbReference type="PROSITE" id="PS50144">
    <property type="entry name" value="MATH"/>
    <property type="match status" value="1"/>
</dbReference>
<dbReference type="PROSITE" id="PS00972">
    <property type="entry name" value="USP_1"/>
    <property type="match status" value="1"/>
</dbReference>
<dbReference type="SUPFAM" id="SSF49599">
    <property type="entry name" value="TRAF domain-like"/>
    <property type="match status" value="1"/>
</dbReference>
<feature type="domain" description="USP" evidence="5">
    <location>
        <begin position="231"/>
        <end position="620"/>
    </location>
</feature>
<dbReference type="Gene3D" id="3.90.70.10">
    <property type="entry name" value="Cysteine proteinases"/>
    <property type="match status" value="1"/>
</dbReference>
<gene>
    <name evidence="6" type="ORF">FSB_LOCUS37456</name>
</gene>
<dbReference type="SMART" id="SM00061">
    <property type="entry name" value="MATH"/>
    <property type="match status" value="1"/>
</dbReference>
<comment type="function">
    <text evidence="2">Recognizes and hydrolyzes the peptide bond at the C-terminal Gly of ubiquitin. Involved in the processing of poly-ubiquitin precursors as well as that of ubiquitinated proteins.</text>
</comment>
<dbReference type="GO" id="GO:0006508">
    <property type="term" value="P:proteolysis"/>
    <property type="evidence" value="ECO:0007669"/>
    <property type="project" value="UniProtKB-KW"/>
</dbReference>
<keyword evidence="2" id="KW-0833">Ubl conjugation pathway</keyword>
<dbReference type="AlphaFoldDB" id="A0A2N9HDB0"/>
<dbReference type="InterPro" id="IPR008974">
    <property type="entry name" value="TRAF-like"/>
</dbReference>
<evidence type="ECO:0000313" key="6">
    <source>
        <dbReference type="EMBL" id="SPD09574.1"/>
    </source>
</evidence>
<dbReference type="SUPFAM" id="SSF54001">
    <property type="entry name" value="Cysteine proteinases"/>
    <property type="match status" value="1"/>
</dbReference>
<dbReference type="InterPro" id="IPR028889">
    <property type="entry name" value="USP"/>
</dbReference>
<keyword evidence="2" id="KW-0378">Hydrolase</keyword>
<keyword evidence="3" id="KW-0175">Coiled coil</keyword>
<dbReference type="PROSITE" id="PS50235">
    <property type="entry name" value="USP_3"/>
    <property type="match status" value="1"/>
</dbReference>
<dbReference type="PANTHER" id="PTHR24006:SF942">
    <property type="entry name" value="UBIQUITIN C-TERMINAL HYDROLASE 12"/>
    <property type="match status" value="1"/>
</dbReference>
<comment type="similarity">
    <text evidence="1 2">Belongs to the peptidase C19 family.</text>
</comment>
<dbReference type="EMBL" id="OIVN01003223">
    <property type="protein sequence ID" value="SPD09574.1"/>
    <property type="molecule type" value="Genomic_DNA"/>
</dbReference>
<dbReference type="InterPro" id="IPR038765">
    <property type="entry name" value="Papain-like_cys_pep_sf"/>
</dbReference>
<evidence type="ECO:0000259" key="4">
    <source>
        <dbReference type="PROSITE" id="PS50144"/>
    </source>
</evidence>
<name>A0A2N9HDB0_FAGSY</name>
<sequence>MTVMTPAPIDQQEDEEMLVPHSDLAENNHQPMDVVAQSETANTVENQPVEDPPSSRFTWRIDNFSRLNTKKLYSEIFVVGGYKWRVLIFPKGNNVDNLSMYLDVADSTSLPYGWSRYAQFSLAVVNQIHNKYSVRKAMSLGMDCRSHESRSNILSCSDSRNSHMFEGLNTQHQFNTRESDWGFTSFMPLGELYDPTRGYIVNDSVIIEAEVLVRRVVDYWTYDSKKETGYVGLKNQGATCYMNSLLQTLFHIPYFRKAVYHMPTTENDLPSASIPLALQSLFYKLQYSDNSVATKELTKSFGWDTYDSFMQHDVQELNRVLCEKLEDKMKGTVVEGTIQKLFEGHHMNYIECINVDYKSTRKESFYDLQLDVKGCRDVYASFDKYVEVERLEGDNKYHAEQYGLQDAKKGVLFIDFPPVLQLQLKRFEYDFMRDTMVKINDRYEFPLQLDLDRENGKYLSPDADRTVRNLYTLHSVLVHSGGVHGGHYYAFIRPTLSDQCAWFSVLINGMPSGLLEVLGVYVRVVLCLRSSFCYSDEYFWQIGREGNGIEVLWHGKDPTCFFVGRYKFDDERVTKEDVKRALEEQYGGEEELPQTNPGFNNTPFKFTKYSNAYMLVYIRESDKDKIICNVDEKDIAEHLRERLKKEQEEKEHKKKEKAEAHLYTIIKVARDEDLLEQIGRDIYFDLVDHDKVRSFRIQKQMPFNLFKLPHGNFIVAIDDTFQRRKAGNCIGFGLWREVETIPGMSLADTIAKIRPLTDEEHLRKGGSELERNILLEEISWHQKSRSLWLKEGDKNTQYFHQVANSHCRNNAIHNFVINGEMSSRQTAISDHITLFYMTLYTEGVNRRPLLDGLDFVSISKDDATWLESPFEGRGSDHLCWQGSTLKGFEVRSYYKALLPCEGWGVPWKAIWKPKVPPRVVFFVWFATMVELAIDNLWRRVLVID</sequence>
<dbReference type="GO" id="GO:0031647">
    <property type="term" value="P:regulation of protein stability"/>
    <property type="evidence" value="ECO:0007669"/>
    <property type="project" value="TreeGrafter"/>
</dbReference>
<dbReference type="FunFam" id="3.90.70.10:FF:000002">
    <property type="entry name" value="Ubiquitin carboxyl-terminal hydrolase 13"/>
    <property type="match status" value="1"/>
</dbReference>
<feature type="domain" description="MATH" evidence="4">
    <location>
        <begin position="54"/>
        <end position="211"/>
    </location>
</feature>
<dbReference type="CDD" id="cd00121">
    <property type="entry name" value="MATH"/>
    <property type="match status" value="1"/>
</dbReference>
<dbReference type="EC" id="3.4.19.12" evidence="2"/>
<keyword evidence="2" id="KW-0788">Thiol protease</keyword>
<evidence type="ECO:0000256" key="3">
    <source>
        <dbReference type="SAM" id="Coils"/>
    </source>
</evidence>
<comment type="catalytic activity">
    <reaction evidence="2">
        <text>Thiol-dependent hydrolysis of ester, thioester, amide, peptide and isopeptide bonds formed by the C-terminal Gly of ubiquitin (a 76-residue protein attached to proteins as an intracellular targeting signal).</text>
        <dbReference type="EC" id="3.4.19.12"/>
    </reaction>
</comment>
<organism evidence="6">
    <name type="scientific">Fagus sylvatica</name>
    <name type="common">Beechnut</name>
    <dbReference type="NCBI Taxonomy" id="28930"/>
    <lineage>
        <taxon>Eukaryota</taxon>
        <taxon>Viridiplantae</taxon>
        <taxon>Streptophyta</taxon>
        <taxon>Embryophyta</taxon>
        <taxon>Tracheophyta</taxon>
        <taxon>Spermatophyta</taxon>
        <taxon>Magnoliopsida</taxon>
        <taxon>eudicotyledons</taxon>
        <taxon>Gunneridae</taxon>
        <taxon>Pentapetalae</taxon>
        <taxon>rosids</taxon>
        <taxon>fabids</taxon>
        <taxon>Fagales</taxon>
        <taxon>Fagaceae</taxon>
        <taxon>Fagus</taxon>
    </lineage>
</organism>